<evidence type="ECO:0008006" key="3">
    <source>
        <dbReference type="Google" id="ProtNLM"/>
    </source>
</evidence>
<evidence type="ECO:0000313" key="2">
    <source>
        <dbReference type="Proteomes" id="UP000268857"/>
    </source>
</evidence>
<sequence length="188" mass="20638">MTNLGTLDTESLKALYYLPGCQEDISSFTAMETLLTEQTTMDSLDKMSGIQSLLENGLSPEEAFTAITLAATASDGYPSQEEARAILSTLSRLKLFRSYSNEMMSGMLDKLLVILRREGINALFNTAKESLPHELREAAFVITADLVLADGIVTQEEQEFLNDLYQALGVTTDIATQAVQVMLIKNRG</sequence>
<organism evidence="1 2">
    <name type="scientific">Chlorogloeopsis fritschii PCC 6912</name>
    <dbReference type="NCBI Taxonomy" id="211165"/>
    <lineage>
        <taxon>Bacteria</taxon>
        <taxon>Bacillati</taxon>
        <taxon>Cyanobacteriota</taxon>
        <taxon>Cyanophyceae</taxon>
        <taxon>Nostocales</taxon>
        <taxon>Chlorogloeopsidaceae</taxon>
        <taxon>Chlorogloeopsis</taxon>
    </lineage>
</organism>
<protein>
    <recommendedName>
        <fullName evidence="3">Co-chaperone DjlA N-terminal domain-containing protein</fullName>
    </recommendedName>
</protein>
<comment type="caution">
    <text evidence="1">The sequence shown here is derived from an EMBL/GenBank/DDBJ whole genome shotgun (WGS) entry which is preliminary data.</text>
</comment>
<gene>
    <name evidence="1" type="ORF">PCC6912_31020</name>
</gene>
<accession>A0A433NDR0</accession>
<keyword evidence="2" id="KW-1185">Reference proteome</keyword>
<evidence type="ECO:0000313" key="1">
    <source>
        <dbReference type="EMBL" id="RUR80242.1"/>
    </source>
</evidence>
<dbReference type="AlphaFoldDB" id="A0A433NDR0"/>
<dbReference type="STRING" id="211165.GCA_000317285_01344"/>
<reference evidence="1 2" key="1">
    <citation type="journal article" date="2019" name="Genome Biol. Evol.">
        <title>Day and night: Metabolic profiles and evolutionary relationships of six axenic non-marine cyanobacteria.</title>
        <authorList>
            <person name="Will S.E."/>
            <person name="Henke P."/>
            <person name="Boedeker C."/>
            <person name="Huang S."/>
            <person name="Brinkmann H."/>
            <person name="Rohde M."/>
            <person name="Jarek M."/>
            <person name="Friedl T."/>
            <person name="Seufert S."/>
            <person name="Schumacher M."/>
            <person name="Overmann J."/>
            <person name="Neumann-Schaal M."/>
            <person name="Petersen J."/>
        </authorList>
    </citation>
    <scope>NUCLEOTIDE SEQUENCE [LARGE SCALE GENOMIC DNA]</scope>
    <source>
        <strain evidence="1 2">PCC 6912</strain>
    </source>
</reference>
<proteinExistence type="predicted"/>
<dbReference type="SUPFAM" id="SSF158682">
    <property type="entry name" value="TerB-like"/>
    <property type="match status" value="1"/>
</dbReference>
<dbReference type="CDD" id="cd07176">
    <property type="entry name" value="terB"/>
    <property type="match status" value="1"/>
</dbReference>
<dbReference type="EMBL" id="RSCJ01000011">
    <property type="protein sequence ID" value="RUR80242.1"/>
    <property type="molecule type" value="Genomic_DNA"/>
</dbReference>
<name>A0A433NDR0_CHLFR</name>
<dbReference type="Proteomes" id="UP000268857">
    <property type="component" value="Unassembled WGS sequence"/>
</dbReference>
<dbReference type="InterPro" id="IPR029024">
    <property type="entry name" value="TerB-like"/>
</dbReference>
<dbReference type="Gene3D" id="1.10.3680.10">
    <property type="entry name" value="TerB-like"/>
    <property type="match status" value="1"/>
</dbReference>